<proteinExistence type="predicted"/>
<evidence type="ECO:0000313" key="2">
    <source>
        <dbReference type="Proteomes" id="UP000824120"/>
    </source>
</evidence>
<feature type="non-terminal residue" evidence="1">
    <location>
        <position position="72"/>
    </location>
</feature>
<protein>
    <submittedName>
        <fullName evidence="1">Uncharacterized protein</fullName>
    </submittedName>
</protein>
<reference evidence="1 2" key="1">
    <citation type="submission" date="2020-09" db="EMBL/GenBank/DDBJ databases">
        <title>De no assembly of potato wild relative species, Solanum commersonii.</title>
        <authorList>
            <person name="Cho K."/>
        </authorList>
    </citation>
    <scope>NUCLEOTIDE SEQUENCE [LARGE SCALE GENOMIC DNA]</scope>
    <source>
        <strain evidence="1">LZ3.2</strain>
        <tissue evidence="1">Leaf</tissue>
    </source>
</reference>
<dbReference type="Proteomes" id="UP000824120">
    <property type="component" value="Chromosome 10"/>
</dbReference>
<gene>
    <name evidence="1" type="ORF">H5410_051153</name>
</gene>
<accession>A0A9J5WZW1</accession>
<sequence length="72" mass="8380">MQPKKTIRNHQSLKCLLQLVQRRERIFRPILKLNFRIAKIPVKQHISDNNAQAIKGQNLPHCFGSTPDPILQ</sequence>
<dbReference type="AlphaFoldDB" id="A0A9J5WZW1"/>
<evidence type="ECO:0000313" key="1">
    <source>
        <dbReference type="EMBL" id="KAG5580526.1"/>
    </source>
</evidence>
<keyword evidence="2" id="KW-1185">Reference proteome</keyword>
<comment type="caution">
    <text evidence="1">The sequence shown here is derived from an EMBL/GenBank/DDBJ whole genome shotgun (WGS) entry which is preliminary data.</text>
</comment>
<dbReference type="EMBL" id="JACXVP010000010">
    <property type="protein sequence ID" value="KAG5580526.1"/>
    <property type="molecule type" value="Genomic_DNA"/>
</dbReference>
<name>A0A9J5WZW1_SOLCO</name>
<organism evidence="1 2">
    <name type="scientific">Solanum commersonii</name>
    <name type="common">Commerson's wild potato</name>
    <name type="synonym">Commerson's nightshade</name>
    <dbReference type="NCBI Taxonomy" id="4109"/>
    <lineage>
        <taxon>Eukaryota</taxon>
        <taxon>Viridiplantae</taxon>
        <taxon>Streptophyta</taxon>
        <taxon>Embryophyta</taxon>
        <taxon>Tracheophyta</taxon>
        <taxon>Spermatophyta</taxon>
        <taxon>Magnoliopsida</taxon>
        <taxon>eudicotyledons</taxon>
        <taxon>Gunneridae</taxon>
        <taxon>Pentapetalae</taxon>
        <taxon>asterids</taxon>
        <taxon>lamiids</taxon>
        <taxon>Solanales</taxon>
        <taxon>Solanaceae</taxon>
        <taxon>Solanoideae</taxon>
        <taxon>Solaneae</taxon>
        <taxon>Solanum</taxon>
    </lineage>
</organism>